<evidence type="ECO:0000313" key="12">
    <source>
        <dbReference type="Proteomes" id="UP000007721"/>
    </source>
</evidence>
<dbReference type="PROSITE" id="PS51257">
    <property type="entry name" value="PROKAR_LIPOPROTEIN"/>
    <property type="match status" value="1"/>
</dbReference>
<evidence type="ECO:0000259" key="9">
    <source>
        <dbReference type="PROSITE" id="PS50109"/>
    </source>
</evidence>
<evidence type="ECO:0000313" key="11">
    <source>
        <dbReference type="EMBL" id="ACM21423.1"/>
    </source>
</evidence>
<keyword evidence="12" id="KW-1185">Reference proteome</keyword>
<dbReference type="InterPro" id="IPR036890">
    <property type="entry name" value="HATPase_C_sf"/>
</dbReference>
<dbReference type="InterPro" id="IPR003660">
    <property type="entry name" value="HAMP_dom"/>
</dbReference>
<gene>
    <name evidence="11" type="ordered locus">Geob_3080</name>
</gene>
<dbReference type="GO" id="GO:0000155">
    <property type="term" value="F:phosphorelay sensor kinase activity"/>
    <property type="evidence" value="ECO:0007669"/>
    <property type="project" value="InterPro"/>
</dbReference>
<dbReference type="SMART" id="SM00388">
    <property type="entry name" value="HisKA"/>
    <property type="match status" value="1"/>
</dbReference>
<dbReference type="AlphaFoldDB" id="B9M3K2"/>
<dbReference type="PRINTS" id="PR00344">
    <property type="entry name" value="BCTRLSENSOR"/>
</dbReference>
<dbReference type="eggNOG" id="COG4191">
    <property type="taxonomic scope" value="Bacteria"/>
</dbReference>
<sequence>MKQFRISLTVSILSSLACLLVLTWLLLSLISFKTAEKDLLNTKNDEARILLAAFVEVLPPSLKKLAENSVIRTFSARLAKEKDFAGIYVVAGGGKPLYVVRDQRGTDSQLEYTLKNGRESFAYSRDGRFIFRYAPVYSGNRVTGAARLTLSLAKAQERLRESRRLFLAYFVLDFLLLLGFGSFLLSRIIVVPIRKLLTATARIATGDYRHVVKVPGSAEIAELAESFNTMAEALEQNRLEVERTVASLEKANQELQLAREETVRSEKMASVGLLAAGMAHEVGTPLAAIIGYAGILKDDLKDDEVKADYLHRIEAEAGRIDRIVRGLLDYARPTQTKYEQVKVSQLVAETVDLLKDQGVLKSFDLSLQLSENLPIINIDPHQLQQVLINLLINARDAMPAGGSLGIKTSLVRHDRPPIHNPDSGLMVVGRRKGDFNNAFSLASVNKQWVDSWLLISVMDNGEGIAAENLKKIFDPFFTTKEPGKGTGLGLAICARIIDSFNGRIIAESETGKGTVVTMWLPVPKTRTSDERYGKQDHTCN</sequence>
<evidence type="ECO:0000256" key="2">
    <source>
        <dbReference type="ARBA" id="ARBA00004370"/>
    </source>
</evidence>
<feature type="domain" description="HAMP" evidence="10">
    <location>
        <begin position="187"/>
        <end position="239"/>
    </location>
</feature>
<evidence type="ECO:0000256" key="4">
    <source>
        <dbReference type="ARBA" id="ARBA00022553"/>
    </source>
</evidence>
<organism evidence="11 12">
    <name type="scientific">Geotalea daltonii (strain DSM 22248 / JCM 15807 / FRC-32)</name>
    <name type="common">Geobacter daltonii</name>
    <dbReference type="NCBI Taxonomy" id="316067"/>
    <lineage>
        <taxon>Bacteria</taxon>
        <taxon>Pseudomonadati</taxon>
        <taxon>Thermodesulfobacteriota</taxon>
        <taxon>Desulfuromonadia</taxon>
        <taxon>Geobacterales</taxon>
        <taxon>Geobacteraceae</taxon>
        <taxon>Geotalea</taxon>
    </lineage>
</organism>
<dbReference type="PANTHER" id="PTHR43065:SF42">
    <property type="entry name" value="TWO-COMPONENT SENSOR PPRA"/>
    <property type="match status" value="1"/>
</dbReference>
<comment type="catalytic activity">
    <reaction evidence="1">
        <text>ATP + protein L-histidine = ADP + protein N-phospho-L-histidine.</text>
        <dbReference type="EC" id="2.7.13.3"/>
    </reaction>
</comment>
<dbReference type="EMBL" id="CP001390">
    <property type="protein sequence ID" value="ACM21423.1"/>
    <property type="molecule type" value="Genomic_DNA"/>
</dbReference>
<evidence type="ECO:0000256" key="1">
    <source>
        <dbReference type="ARBA" id="ARBA00000085"/>
    </source>
</evidence>
<dbReference type="Gene3D" id="6.10.340.10">
    <property type="match status" value="1"/>
</dbReference>
<dbReference type="InterPro" id="IPR004358">
    <property type="entry name" value="Sig_transdc_His_kin-like_C"/>
</dbReference>
<dbReference type="Pfam" id="PF00672">
    <property type="entry name" value="HAMP"/>
    <property type="match status" value="1"/>
</dbReference>
<dbReference type="EC" id="2.7.13.3" evidence="3"/>
<dbReference type="STRING" id="316067.Geob_3080"/>
<dbReference type="PROSITE" id="PS50109">
    <property type="entry name" value="HIS_KIN"/>
    <property type="match status" value="1"/>
</dbReference>
<keyword evidence="4" id="KW-0597">Phosphoprotein</keyword>
<dbReference type="InterPro" id="IPR036097">
    <property type="entry name" value="HisK_dim/P_sf"/>
</dbReference>
<dbReference type="PROSITE" id="PS50885">
    <property type="entry name" value="HAMP"/>
    <property type="match status" value="1"/>
</dbReference>
<dbReference type="Pfam" id="PF00512">
    <property type="entry name" value="HisKA"/>
    <property type="match status" value="1"/>
</dbReference>
<evidence type="ECO:0000256" key="6">
    <source>
        <dbReference type="ARBA" id="ARBA00022777"/>
    </source>
</evidence>
<dbReference type="Gene3D" id="3.30.565.10">
    <property type="entry name" value="Histidine kinase-like ATPase, C-terminal domain"/>
    <property type="match status" value="1"/>
</dbReference>
<dbReference type="InterPro" id="IPR003594">
    <property type="entry name" value="HATPase_dom"/>
</dbReference>
<keyword evidence="6 11" id="KW-0418">Kinase</keyword>
<dbReference type="SUPFAM" id="SSF158472">
    <property type="entry name" value="HAMP domain-like"/>
    <property type="match status" value="1"/>
</dbReference>
<evidence type="ECO:0000256" key="7">
    <source>
        <dbReference type="SAM" id="Coils"/>
    </source>
</evidence>
<feature type="domain" description="Histidine kinase" evidence="9">
    <location>
        <begin position="277"/>
        <end position="524"/>
    </location>
</feature>
<protein>
    <recommendedName>
        <fullName evidence="3">histidine kinase</fullName>
        <ecNumber evidence="3">2.7.13.3</ecNumber>
    </recommendedName>
</protein>
<evidence type="ECO:0000259" key="10">
    <source>
        <dbReference type="PROSITE" id="PS50885"/>
    </source>
</evidence>
<reference evidence="11 12" key="1">
    <citation type="submission" date="2009-01" db="EMBL/GenBank/DDBJ databases">
        <title>Complete sequence of Geobacter sp. FRC-32.</title>
        <authorList>
            <consortium name="US DOE Joint Genome Institute"/>
            <person name="Lucas S."/>
            <person name="Copeland A."/>
            <person name="Lapidus A."/>
            <person name="Glavina del Rio T."/>
            <person name="Dalin E."/>
            <person name="Tice H."/>
            <person name="Bruce D."/>
            <person name="Goodwin L."/>
            <person name="Pitluck S."/>
            <person name="Saunders E."/>
            <person name="Brettin T."/>
            <person name="Detter J.C."/>
            <person name="Han C."/>
            <person name="Larimer F."/>
            <person name="Land M."/>
            <person name="Hauser L."/>
            <person name="Kyrpides N."/>
            <person name="Ovchinnikova G."/>
            <person name="Kostka J."/>
            <person name="Richardson P."/>
        </authorList>
    </citation>
    <scope>NUCLEOTIDE SEQUENCE [LARGE SCALE GENOMIC DNA]</scope>
    <source>
        <strain evidence="12">DSM 22248 / JCM 15807 / FRC-32</strain>
    </source>
</reference>
<dbReference type="Gene3D" id="1.10.287.130">
    <property type="match status" value="1"/>
</dbReference>
<dbReference type="SUPFAM" id="SSF47384">
    <property type="entry name" value="Homodimeric domain of signal transducing histidine kinase"/>
    <property type="match status" value="1"/>
</dbReference>
<evidence type="ECO:0000256" key="3">
    <source>
        <dbReference type="ARBA" id="ARBA00012438"/>
    </source>
</evidence>
<dbReference type="SMART" id="SM00304">
    <property type="entry name" value="HAMP"/>
    <property type="match status" value="1"/>
</dbReference>
<dbReference type="CDD" id="cd00082">
    <property type="entry name" value="HisKA"/>
    <property type="match status" value="1"/>
</dbReference>
<keyword evidence="7" id="KW-0175">Coiled coil</keyword>
<feature type="coiled-coil region" evidence="7">
    <location>
        <begin position="224"/>
        <end position="268"/>
    </location>
</feature>
<proteinExistence type="predicted"/>
<dbReference type="KEGG" id="geo:Geob_3080"/>
<dbReference type="CDD" id="cd06225">
    <property type="entry name" value="HAMP"/>
    <property type="match status" value="1"/>
</dbReference>
<keyword evidence="5" id="KW-0808">Transferase</keyword>
<dbReference type="Proteomes" id="UP000007721">
    <property type="component" value="Chromosome"/>
</dbReference>
<dbReference type="GO" id="GO:0016020">
    <property type="term" value="C:membrane"/>
    <property type="evidence" value="ECO:0007669"/>
    <property type="project" value="UniProtKB-SubCell"/>
</dbReference>
<dbReference type="RefSeq" id="WP_012648151.1">
    <property type="nucleotide sequence ID" value="NC_011979.1"/>
</dbReference>
<dbReference type="OrthoDB" id="9781147at2"/>
<evidence type="ECO:0000256" key="8">
    <source>
        <dbReference type="SAM" id="Phobius"/>
    </source>
</evidence>
<keyword evidence="8" id="KW-0472">Membrane</keyword>
<dbReference type="Pfam" id="PF02518">
    <property type="entry name" value="HATPase_c"/>
    <property type="match status" value="1"/>
</dbReference>
<dbReference type="PANTHER" id="PTHR43065">
    <property type="entry name" value="SENSOR HISTIDINE KINASE"/>
    <property type="match status" value="1"/>
</dbReference>
<name>B9M3K2_GEODF</name>
<dbReference type="HOGENOM" id="CLU_000445_89_29_7"/>
<keyword evidence="8" id="KW-0812">Transmembrane</keyword>
<accession>B9M3K2</accession>
<dbReference type="SMART" id="SM00387">
    <property type="entry name" value="HATPase_c"/>
    <property type="match status" value="1"/>
</dbReference>
<dbReference type="InterPro" id="IPR005467">
    <property type="entry name" value="His_kinase_dom"/>
</dbReference>
<dbReference type="InterPro" id="IPR003661">
    <property type="entry name" value="HisK_dim/P_dom"/>
</dbReference>
<feature type="transmembrane region" description="Helical" evidence="8">
    <location>
        <begin position="6"/>
        <end position="27"/>
    </location>
</feature>
<keyword evidence="8" id="KW-1133">Transmembrane helix</keyword>
<evidence type="ECO:0000256" key="5">
    <source>
        <dbReference type="ARBA" id="ARBA00022679"/>
    </source>
</evidence>
<dbReference type="SUPFAM" id="SSF55874">
    <property type="entry name" value="ATPase domain of HSP90 chaperone/DNA topoisomerase II/histidine kinase"/>
    <property type="match status" value="1"/>
</dbReference>
<feature type="transmembrane region" description="Helical" evidence="8">
    <location>
        <begin position="166"/>
        <end position="185"/>
    </location>
</feature>
<comment type="subcellular location">
    <subcellularLocation>
        <location evidence="2">Membrane</location>
    </subcellularLocation>
</comment>